<feature type="compositionally biased region" description="Polar residues" evidence="8">
    <location>
        <begin position="165"/>
        <end position="177"/>
    </location>
</feature>
<feature type="signal peptide" evidence="9">
    <location>
        <begin position="1"/>
        <end position="16"/>
    </location>
</feature>
<evidence type="ECO:0000256" key="7">
    <source>
        <dbReference type="ARBA" id="ARBA00023288"/>
    </source>
</evidence>
<protein>
    <recommendedName>
        <fullName evidence="10">Copper acquisition factor BIM1-like domain-containing protein</fullName>
    </recommendedName>
</protein>
<feature type="domain" description="Copper acquisition factor BIM1-like" evidence="10">
    <location>
        <begin position="15"/>
        <end position="159"/>
    </location>
</feature>
<dbReference type="PANTHER" id="PTHR34992">
    <property type="entry name" value="HYPHAL ANASTAMOSIS-7 PROTEIN"/>
    <property type="match status" value="1"/>
</dbReference>
<proteinExistence type="predicted"/>
<evidence type="ECO:0000259" key="10">
    <source>
        <dbReference type="Pfam" id="PF20238"/>
    </source>
</evidence>
<sequence>MLSNLALLALLPITSAHFLLTWPPARGFDDDKAVNFPCGGFDTVSKTRTSWPAVGAPIQLDMHHTQTDVMVLLSLGSDPGVNYNIILRPTFEEEGLGNFCMGQVSLPEGVNFTEGQEATIQVVSNGDPDGGLYQCADITLTKTALSTTDYNTNCKNNTGVKVSTVSGSPLANTTNPEATGAVSSKSASGSATAASATATSTGMAPHQTMAAWALGGMAVVGALAGL</sequence>
<dbReference type="EMBL" id="MU004184">
    <property type="protein sequence ID" value="KAF2499437.1"/>
    <property type="molecule type" value="Genomic_DNA"/>
</dbReference>
<keyword evidence="7" id="KW-0449">Lipoprotein</keyword>
<dbReference type="AlphaFoldDB" id="A0A6A6R7H6"/>
<evidence type="ECO:0000256" key="9">
    <source>
        <dbReference type="SAM" id="SignalP"/>
    </source>
</evidence>
<feature type="chain" id="PRO_5025542524" description="Copper acquisition factor BIM1-like domain-containing protein" evidence="9">
    <location>
        <begin position="17"/>
        <end position="226"/>
    </location>
</feature>
<evidence type="ECO:0000256" key="2">
    <source>
        <dbReference type="ARBA" id="ARBA00022475"/>
    </source>
</evidence>
<dbReference type="InterPro" id="IPR046936">
    <property type="entry name" value="BIM1-like"/>
</dbReference>
<evidence type="ECO:0000256" key="1">
    <source>
        <dbReference type="ARBA" id="ARBA00004609"/>
    </source>
</evidence>
<evidence type="ECO:0000256" key="5">
    <source>
        <dbReference type="ARBA" id="ARBA00023136"/>
    </source>
</evidence>
<evidence type="ECO:0000256" key="6">
    <source>
        <dbReference type="ARBA" id="ARBA00023180"/>
    </source>
</evidence>
<dbReference type="InterPro" id="IPR046530">
    <property type="entry name" value="BIM1-like_dom"/>
</dbReference>
<dbReference type="PANTHER" id="PTHR34992:SF1">
    <property type="entry name" value="COPPER ACQUISITION FACTOR BIM1-LIKE DOMAIN-CONTAINING PROTEIN"/>
    <property type="match status" value="1"/>
</dbReference>
<keyword evidence="4 9" id="KW-0732">Signal</keyword>
<dbReference type="CDD" id="cd21176">
    <property type="entry name" value="LPMO_auxiliary-like"/>
    <property type="match status" value="1"/>
</dbReference>
<dbReference type="GO" id="GO:0005886">
    <property type="term" value="C:plasma membrane"/>
    <property type="evidence" value="ECO:0007669"/>
    <property type="project" value="UniProtKB-SubCell"/>
</dbReference>
<keyword evidence="12" id="KW-1185">Reference proteome</keyword>
<evidence type="ECO:0000313" key="12">
    <source>
        <dbReference type="Proteomes" id="UP000799750"/>
    </source>
</evidence>
<dbReference type="OrthoDB" id="2146436at2759"/>
<keyword evidence="3" id="KW-0336">GPI-anchor</keyword>
<evidence type="ECO:0000313" key="11">
    <source>
        <dbReference type="EMBL" id="KAF2499437.1"/>
    </source>
</evidence>
<evidence type="ECO:0000256" key="4">
    <source>
        <dbReference type="ARBA" id="ARBA00022729"/>
    </source>
</evidence>
<evidence type="ECO:0000256" key="3">
    <source>
        <dbReference type="ARBA" id="ARBA00022622"/>
    </source>
</evidence>
<keyword evidence="5" id="KW-0472">Membrane</keyword>
<dbReference type="Proteomes" id="UP000799750">
    <property type="component" value="Unassembled WGS sequence"/>
</dbReference>
<keyword evidence="2" id="KW-1003">Cell membrane</keyword>
<evidence type="ECO:0000256" key="8">
    <source>
        <dbReference type="SAM" id="MobiDB-lite"/>
    </source>
</evidence>
<accession>A0A6A6R7H6</accession>
<dbReference type="Pfam" id="PF20238">
    <property type="entry name" value="BIM1-like_dom"/>
    <property type="match status" value="1"/>
</dbReference>
<reference evidence="11" key="1">
    <citation type="journal article" date="2020" name="Stud. Mycol.">
        <title>101 Dothideomycetes genomes: a test case for predicting lifestyles and emergence of pathogens.</title>
        <authorList>
            <person name="Haridas S."/>
            <person name="Albert R."/>
            <person name="Binder M."/>
            <person name="Bloem J."/>
            <person name="Labutti K."/>
            <person name="Salamov A."/>
            <person name="Andreopoulos B."/>
            <person name="Baker S."/>
            <person name="Barry K."/>
            <person name="Bills G."/>
            <person name="Bluhm B."/>
            <person name="Cannon C."/>
            <person name="Castanera R."/>
            <person name="Culley D."/>
            <person name="Daum C."/>
            <person name="Ezra D."/>
            <person name="Gonzalez J."/>
            <person name="Henrissat B."/>
            <person name="Kuo A."/>
            <person name="Liang C."/>
            <person name="Lipzen A."/>
            <person name="Lutzoni F."/>
            <person name="Magnuson J."/>
            <person name="Mondo S."/>
            <person name="Nolan M."/>
            <person name="Ohm R."/>
            <person name="Pangilinan J."/>
            <person name="Park H.-J."/>
            <person name="Ramirez L."/>
            <person name="Alfaro M."/>
            <person name="Sun H."/>
            <person name="Tritt A."/>
            <person name="Yoshinaga Y."/>
            <person name="Zwiers L.-H."/>
            <person name="Turgeon B."/>
            <person name="Goodwin S."/>
            <person name="Spatafora J."/>
            <person name="Crous P."/>
            <person name="Grigoriev I."/>
        </authorList>
    </citation>
    <scope>NUCLEOTIDE SEQUENCE</scope>
    <source>
        <strain evidence="11">CBS 269.34</strain>
    </source>
</reference>
<comment type="subcellular location">
    <subcellularLocation>
        <location evidence="1">Cell membrane</location>
        <topology evidence="1">Lipid-anchor</topology>
        <topology evidence="1">GPI-anchor</topology>
    </subcellularLocation>
</comment>
<organism evidence="11 12">
    <name type="scientific">Lophium mytilinum</name>
    <dbReference type="NCBI Taxonomy" id="390894"/>
    <lineage>
        <taxon>Eukaryota</taxon>
        <taxon>Fungi</taxon>
        <taxon>Dikarya</taxon>
        <taxon>Ascomycota</taxon>
        <taxon>Pezizomycotina</taxon>
        <taxon>Dothideomycetes</taxon>
        <taxon>Pleosporomycetidae</taxon>
        <taxon>Mytilinidiales</taxon>
        <taxon>Mytilinidiaceae</taxon>
        <taxon>Lophium</taxon>
    </lineage>
</organism>
<keyword evidence="6" id="KW-0325">Glycoprotein</keyword>
<gene>
    <name evidence="11" type="ORF">BU16DRAFT_523918</name>
</gene>
<feature type="region of interest" description="Disordered" evidence="8">
    <location>
        <begin position="165"/>
        <end position="189"/>
    </location>
</feature>
<name>A0A6A6R7H6_9PEZI</name>
<dbReference type="GO" id="GO:0098552">
    <property type="term" value="C:side of membrane"/>
    <property type="evidence" value="ECO:0007669"/>
    <property type="project" value="UniProtKB-KW"/>
</dbReference>
<feature type="compositionally biased region" description="Low complexity" evidence="8">
    <location>
        <begin position="178"/>
        <end position="189"/>
    </location>
</feature>